<dbReference type="PANTHER" id="PTHR24235:SF1">
    <property type="entry name" value="G-PROTEIN COUPLED RECEPTORS FAMILY 1 PROFILE DOMAIN-CONTAINING PROTEIN"/>
    <property type="match status" value="1"/>
</dbReference>
<evidence type="ECO:0000256" key="8">
    <source>
        <dbReference type="ARBA" id="ARBA00023224"/>
    </source>
</evidence>
<protein>
    <submittedName>
        <fullName evidence="12">G_PROTEIN_RECEP_F1_2 domain-containing protein</fullName>
    </submittedName>
</protein>
<evidence type="ECO:0000256" key="3">
    <source>
        <dbReference type="ARBA" id="ARBA00022692"/>
    </source>
</evidence>
<dbReference type="PANTHER" id="PTHR24235">
    <property type="entry name" value="NEUROPEPTIDE Y RECEPTOR"/>
    <property type="match status" value="1"/>
</dbReference>
<sequence length="471" mass="54007">MEHTTPVVKSFDILNTNYPDRSTIANNIIDGNETNLHDEICNEYQNIYNIFNTMMWEMRGIKFLPYLYLVTCTIGFIANSIIIIVFMTTKKLRNLRNFYIINLAISDLTICTVSAPFTIYQSMNFYFPFNETACKFIASFQAINMFVSCFTLVLIAIDRFFLTHSPISWPQKTSCHILSYVSIWIFAVILTTPYLSMIKLYTDEAFFPSSRAFTNLSLELCPNALPPNVCGEDPDVSIIPSSLSKGNDNKTDDSDNGRWFYIYKQQIYTLTVLAIQVLLPLIILIYSYTQIGFVIKHRASIPMTMDANRRHERQKKLTRSILLLTALVLVYAIIWFPMNLYHILTVLGLIKYSQNQYITLHFIGVTSVIINPLLYGIINDQFKSAIKEVICQIVDSLCGIFTCNMKQGIFKPIKGDRNSTLYINKNNRYEKSEEKQLKEGLSINETAFLTPSFNNNNNTGDGMNIHSSLSF</sequence>
<evidence type="ECO:0000256" key="9">
    <source>
        <dbReference type="SAM" id="Phobius"/>
    </source>
</evidence>
<dbReference type="STRING" id="174720.A0A0N5BFR9"/>
<dbReference type="InterPro" id="IPR017452">
    <property type="entry name" value="GPCR_Rhodpsn_7TM"/>
</dbReference>
<dbReference type="PRINTS" id="PR01012">
    <property type="entry name" value="NRPEPTIDEYR"/>
</dbReference>
<keyword evidence="4 9" id="KW-1133">Transmembrane helix</keyword>
<evidence type="ECO:0000256" key="5">
    <source>
        <dbReference type="ARBA" id="ARBA00023040"/>
    </source>
</evidence>
<feature type="domain" description="G-protein coupled receptors family 1 profile" evidence="10">
    <location>
        <begin position="78"/>
        <end position="375"/>
    </location>
</feature>
<evidence type="ECO:0000256" key="7">
    <source>
        <dbReference type="ARBA" id="ARBA00023170"/>
    </source>
</evidence>
<dbReference type="Proteomes" id="UP000046392">
    <property type="component" value="Unplaced"/>
</dbReference>
<keyword evidence="3 9" id="KW-0812">Transmembrane</keyword>
<feature type="transmembrane region" description="Helical" evidence="9">
    <location>
        <begin position="137"/>
        <end position="157"/>
    </location>
</feature>
<keyword evidence="8" id="KW-0807">Transducer</keyword>
<dbReference type="InterPro" id="IPR000276">
    <property type="entry name" value="GPCR_Rhodpsn"/>
</dbReference>
<organism evidence="11 12">
    <name type="scientific">Strongyloides papillosus</name>
    <name type="common">Intestinal threadworm</name>
    <dbReference type="NCBI Taxonomy" id="174720"/>
    <lineage>
        <taxon>Eukaryota</taxon>
        <taxon>Metazoa</taxon>
        <taxon>Ecdysozoa</taxon>
        <taxon>Nematoda</taxon>
        <taxon>Chromadorea</taxon>
        <taxon>Rhabditida</taxon>
        <taxon>Tylenchina</taxon>
        <taxon>Panagrolaimomorpha</taxon>
        <taxon>Strongyloidoidea</taxon>
        <taxon>Strongyloididae</taxon>
        <taxon>Strongyloides</taxon>
    </lineage>
</organism>
<dbReference type="InterPro" id="IPR000611">
    <property type="entry name" value="NPY_rcpt"/>
</dbReference>
<dbReference type="GO" id="GO:0004983">
    <property type="term" value="F:neuropeptide Y receptor activity"/>
    <property type="evidence" value="ECO:0007669"/>
    <property type="project" value="InterPro"/>
</dbReference>
<comment type="subcellular location">
    <subcellularLocation>
        <location evidence="1">Membrane</location>
        <topology evidence="1">Multi-pass membrane protein</topology>
    </subcellularLocation>
</comment>
<dbReference type="WBParaSite" id="SPAL_0000483400.1">
    <property type="protein sequence ID" value="SPAL_0000483400.1"/>
    <property type="gene ID" value="SPAL_0000483400"/>
</dbReference>
<name>A0A0N5BFR9_STREA</name>
<keyword evidence="6 9" id="KW-0472">Membrane</keyword>
<feature type="transmembrane region" description="Helical" evidence="9">
    <location>
        <begin position="63"/>
        <end position="86"/>
    </location>
</feature>
<evidence type="ECO:0000256" key="1">
    <source>
        <dbReference type="ARBA" id="ARBA00004141"/>
    </source>
</evidence>
<feature type="transmembrane region" description="Helical" evidence="9">
    <location>
        <begin position="267"/>
        <end position="288"/>
    </location>
</feature>
<dbReference type="Gene3D" id="1.20.1070.10">
    <property type="entry name" value="Rhodopsin 7-helix transmembrane proteins"/>
    <property type="match status" value="1"/>
</dbReference>
<keyword evidence="7" id="KW-0675">Receptor</keyword>
<evidence type="ECO:0000313" key="12">
    <source>
        <dbReference type="WBParaSite" id="SPAL_0000483400.1"/>
    </source>
</evidence>
<feature type="transmembrane region" description="Helical" evidence="9">
    <location>
        <begin position="358"/>
        <end position="378"/>
    </location>
</feature>
<evidence type="ECO:0000313" key="11">
    <source>
        <dbReference type="Proteomes" id="UP000046392"/>
    </source>
</evidence>
<dbReference type="AlphaFoldDB" id="A0A0N5BFR9"/>
<dbReference type="SMART" id="SM01381">
    <property type="entry name" value="7TM_GPCR_Srsx"/>
    <property type="match status" value="1"/>
</dbReference>
<evidence type="ECO:0000259" key="10">
    <source>
        <dbReference type="PROSITE" id="PS50262"/>
    </source>
</evidence>
<feature type="transmembrane region" description="Helical" evidence="9">
    <location>
        <begin position="177"/>
        <end position="196"/>
    </location>
</feature>
<evidence type="ECO:0000256" key="4">
    <source>
        <dbReference type="ARBA" id="ARBA00022989"/>
    </source>
</evidence>
<accession>A0A0N5BFR9</accession>
<evidence type="ECO:0000256" key="2">
    <source>
        <dbReference type="ARBA" id="ARBA00010663"/>
    </source>
</evidence>
<dbReference type="GO" id="GO:0016020">
    <property type="term" value="C:membrane"/>
    <property type="evidence" value="ECO:0007669"/>
    <property type="project" value="UniProtKB-SubCell"/>
</dbReference>
<dbReference type="SUPFAM" id="SSF81321">
    <property type="entry name" value="Family A G protein-coupled receptor-like"/>
    <property type="match status" value="1"/>
</dbReference>
<proteinExistence type="inferred from homology"/>
<comment type="similarity">
    <text evidence="2">Belongs to the G-protein coupled receptor 1 family.</text>
</comment>
<keyword evidence="5" id="KW-0297">G-protein coupled receptor</keyword>
<reference evidence="12" key="1">
    <citation type="submission" date="2017-02" db="UniProtKB">
        <authorList>
            <consortium name="WormBaseParasite"/>
        </authorList>
    </citation>
    <scope>IDENTIFICATION</scope>
</reference>
<dbReference type="PRINTS" id="PR00237">
    <property type="entry name" value="GPCRRHODOPSN"/>
</dbReference>
<dbReference type="PROSITE" id="PS50262">
    <property type="entry name" value="G_PROTEIN_RECEP_F1_2"/>
    <property type="match status" value="1"/>
</dbReference>
<feature type="transmembrane region" description="Helical" evidence="9">
    <location>
        <begin position="320"/>
        <end position="338"/>
    </location>
</feature>
<keyword evidence="11" id="KW-1185">Reference proteome</keyword>
<dbReference type="Pfam" id="PF00001">
    <property type="entry name" value="7tm_1"/>
    <property type="match status" value="2"/>
</dbReference>
<feature type="transmembrane region" description="Helical" evidence="9">
    <location>
        <begin position="98"/>
        <end position="117"/>
    </location>
</feature>
<evidence type="ECO:0000256" key="6">
    <source>
        <dbReference type="ARBA" id="ARBA00023136"/>
    </source>
</evidence>